<dbReference type="Pfam" id="PF03466">
    <property type="entry name" value="LysR_substrate"/>
    <property type="match status" value="1"/>
</dbReference>
<evidence type="ECO:0000256" key="4">
    <source>
        <dbReference type="ARBA" id="ARBA00023163"/>
    </source>
</evidence>
<dbReference type="InterPro" id="IPR000847">
    <property type="entry name" value="LysR_HTH_N"/>
</dbReference>
<name>A0A6N8IU69_9BURK</name>
<evidence type="ECO:0000259" key="5">
    <source>
        <dbReference type="PROSITE" id="PS50931"/>
    </source>
</evidence>
<dbReference type="InterPro" id="IPR005119">
    <property type="entry name" value="LysR_subst-bd"/>
</dbReference>
<dbReference type="Proteomes" id="UP000469385">
    <property type="component" value="Unassembled WGS sequence"/>
</dbReference>
<dbReference type="GO" id="GO:0003700">
    <property type="term" value="F:DNA-binding transcription factor activity"/>
    <property type="evidence" value="ECO:0007669"/>
    <property type="project" value="InterPro"/>
</dbReference>
<dbReference type="PROSITE" id="PS50931">
    <property type="entry name" value="HTH_LYSR"/>
    <property type="match status" value="1"/>
</dbReference>
<gene>
    <name evidence="6" type="ORF">GON04_13640</name>
</gene>
<keyword evidence="4" id="KW-0804">Transcription</keyword>
<keyword evidence="7" id="KW-1185">Reference proteome</keyword>
<feature type="domain" description="HTH lysR-type" evidence="5">
    <location>
        <begin position="18"/>
        <end position="75"/>
    </location>
</feature>
<keyword evidence="3" id="KW-0238">DNA-binding</keyword>
<evidence type="ECO:0000313" key="6">
    <source>
        <dbReference type="EMBL" id="MVQ30499.1"/>
    </source>
</evidence>
<evidence type="ECO:0000256" key="2">
    <source>
        <dbReference type="ARBA" id="ARBA00023015"/>
    </source>
</evidence>
<dbReference type="FunFam" id="1.10.10.10:FF:000001">
    <property type="entry name" value="LysR family transcriptional regulator"/>
    <property type="match status" value="1"/>
</dbReference>
<dbReference type="Gene3D" id="3.40.190.290">
    <property type="match status" value="1"/>
</dbReference>
<dbReference type="Pfam" id="PF00126">
    <property type="entry name" value="HTH_1"/>
    <property type="match status" value="1"/>
</dbReference>
<dbReference type="SUPFAM" id="SSF53850">
    <property type="entry name" value="Periplasmic binding protein-like II"/>
    <property type="match status" value="1"/>
</dbReference>
<accession>A0A6N8IU69</accession>
<evidence type="ECO:0000256" key="3">
    <source>
        <dbReference type="ARBA" id="ARBA00023125"/>
    </source>
</evidence>
<keyword evidence="2" id="KW-0805">Transcription regulation</keyword>
<dbReference type="PRINTS" id="PR00039">
    <property type="entry name" value="HTHLYSR"/>
</dbReference>
<dbReference type="InterPro" id="IPR050950">
    <property type="entry name" value="HTH-type_LysR_regulators"/>
</dbReference>
<dbReference type="InterPro" id="IPR036390">
    <property type="entry name" value="WH_DNA-bd_sf"/>
</dbReference>
<dbReference type="Gene3D" id="1.10.10.10">
    <property type="entry name" value="Winged helix-like DNA-binding domain superfamily/Winged helix DNA-binding domain"/>
    <property type="match status" value="1"/>
</dbReference>
<proteinExistence type="inferred from homology"/>
<dbReference type="CDD" id="cd08440">
    <property type="entry name" value="PBP2_LTTR_like_4"/>
    <property type="match status" value="1"/>
</dbReference>
<reference evidence="6 7" key="1">
    <citation type="submission" date="2019-12" db="EMBL/GenBank/DDBJ databases">
        <authorList>
            <person name="Huq M.A."/>
        </authorList>
    </citation>
    <scope>NUCLEOTIDE SEQUENCE [LARGE SCALE GENOMIC DNA]</scope>
    <source>
        <strain evidence="6 7">MAH-25</strain>
    </source>
</reference>
<dbReference type="SUPFAM" id="SSF46785">
    <property type="entry name" value="Winged helix' DNA-binding domain"/>
    <property type="match status" value="1"/>
</dbReference>
<dbReference type="GO" id="GO:0005829">
    <property type="term" value="C:cytosol"/>
    <property type="evidence" value="ECO:0007669"/>
    <property type="project" value="TreeGrafter"/>
</dbReference>
<dbReference type="EMBL" id="WSEL01000006">
    <property type="protein sequence ID" value="MVQ30499.1"/>
    <property type="molecule type" value="Genomic_DNA"/>
</dbReference>
<dbReference type="PANTHER" id="PTHR30419">
    <property type="entry name" value="HTH-TYPE TRANSCRIPTIONAL REGULATOR YBHD"/>
    <property type="match status" value="1"/>
</dbReference>
<comment type="similarity">
    <text evidence="1">Belongs to the LysR transcriptional regulatory family.</text>
</comment>
<evidence type="ECO:0000313" key="7">
    <source>
        <dbReference type="Proteomes" id="UP000469385"/>
    </source>
</evidence>
<protein>
    <submittedName>
        <fullName evidence="6">LysR family transcriptional regulator</fullName>
    </submittedName>
</protein>
<organism evidence="6 7">
    <name type="scientific">Ramlibacter pinisoli</name>
    <dbReference type="NCBI Taxonomy" id="2682844"/>
    <lineage>
        <taxon>Bacteria</taxon>
        <taxon>Pseudomonadati</taxon>
        <taxon>Pseudomonadota</taxon>
        <taxon>Betaproteobacteria</taxon>
        <taxon>Burkholderiales</taxon>
        <taxon>Comamonadaceae</taxon>
        <taxon>Ramlibacter</taxon>
    </lineage>
</organism>
<dbReference type="PANTHER" id="PTHR30419:SF8">
    <property type="entry name" value="NITROGEN ASSIMILATION TRANSCRIPTIONAL ACTIVATOR-RELATED"/>
    <property type="match status" value="1"/>
</dbReference>
<dbReference type="InterPro" id="IPR036388">
    <property type="entry name" value="WH-like_DNA-bd_sf"/>
</dbReference>
<dbReference type="AlphaFoldDB" id="A0A6N8IU69"/>
<sequence length="312" mass="34057">MDNSNDLRHCSSFVNNRINLKLLATFLAVAENASFRKAADQLHLSLPAVSMQVKQLEEQLGVALFQRTTRRVDLTREGEQLLISARKAMAELDGGLARIQQAAHVLHGHLAFACVPTVAATRLPPILTRFAAQYPGITLHVRELTHAGLLEAVRRREVDFGIGPVPERPGELDFAPLFEDEYRALLPRSYRDRGRTGISLRELARLPLLTLSDATLFRGHLDDALRGQGLVVQSNYEFTSVATLVAMAEAGLGVAMLPAVAVPRRTPLKAVRILAPVLSRTIAVVTIRGFSLSPAAQRLVDLCGELMAEPAA</sequence>
<comment type="caution">
    <text evidence="6">The sequence shown here is derived from an EMBL/GenBank/DDBJ whole genome shotgun (WGS) entry which is preliminary data.</text>
</comment>
<dbReference type="GO" id="GO:0003677">
    <property type="term" value="F:DNA binding"/>
    <property type="evidence" value="ECO:0007669"/>
    <property type="project" value="UniProtKB-KW"/>
</dbReference>
<evidence type="ECO:0000256" key="1">
    <source>
        <dbReference type="ARBA" id="ARBA00009437"/>
    </source>
</evidence>